<sequence>MFKLRWVLAIIAAIAMLSGCSTKTPITPMALLYDNSDAGATDGHYVSTEFATPSSNSNNINVWFDNKGASSVTVTFQKKGFFGTWSNVGSFAVNAGKADFRQMAGASGTTYRIKVDSSIGSPIKGHLKANQL</sequence>
<evidence type="ECO:0000256" key="1">
    <source>
        <dbReference type="SAM" id="SignalP"/>
    </source>
</evidence>
<gene>
    <name evidence="2" type="ORF">BEP19_00440</name>
</gene>
<dbReference type="EMBL" id="MCHY01000001">
    <property type="protein sequence ID" value="RKD27076.1"/>
    <property type="molecule type" value="Genomic_DNA"/>
</dbReference>
<accession>A0A419SRA0</accession>
<dbReference type="AlphaFoldDB" id="A0A419SRA0"/>
<name>A0A419SRA0_9BACL</name>
<reference evidence="2 3" key="1">
    <citation type="submission" date="2016-08" db="EMBL/GenBank/DDBJ databases">
        <title>Novel Firmicute Genomes.</title>
        <authorList>
            <person name="Poppleton D.I."/>
            <person name="Gribaldo S."/>
        </authorList>
    </citation>
    <scope>NUCLEOTIDE SEQUENCE [LARGE SCALE GENOMIC DNA]</scope>
    <source>
        <strain evidence="2 3">RAOx-1</strain>
    </source>
</reference>
<organism evidence="2 3">
    <name type="scientific">Ammoniphilus oxalaticus</name>
    <dbReference type="NCBI Taxonomy" id="66863"/>
    <lineage>
        <taxon>Bacteria</taxon>
        <taxon>Bacillati</taxon>
        <taxon>Bacillota</taxon>
        <taxon>Bacilli</taxon>
        <taxon>Bacillales</taxon>
        <taxon>Paenibacillaceae</taxon>
        <taxon>Aneurinibacillus group</taxon>
        <taxon>Ammoniphilus</taxon>
    </lineage>
</organism>
<keyword evidence="1" id="KW-0732">Signal</keyword>
<dbReference type="OrthoDB" id="9857620at2"/>
<protein>
    <recommendedName>
        <fullName evidence="4">Lipoprotein</fullName>
    </recommendedName>
</protein>
<comment type="caution">
    <text evidence="2">The sequence shown here is derived from an EMBL/GenBank/DDBJ whole genome shotgun (WGS) entry which is preliminary data.</text>
</comment>
<evidence type="ECO:0000313" key="3">
    <source>
        <dbReference type="Proteomes" id="UP000284219"/>
    </source>
</evidence>
<dbReference type="Proteomes" id="UP000284219">
    <property type="component" value="Unassembled WGS sequence"/>
</dbReference>
<evidence type="ECO:0008006" key="4">
    <source>
        <dbReference type="Google" id="ProtNLM"/>
    </source>
</evidence>
<proteinExistence type="predicted"/>
<feature type="chain" id="PRO_5019423054" description="Lipoprotein" evidence="1">
    <location>
        <begin position="24"/>
        <end position="132"/>
    </location>
</feature>
<dbReference type="PROSITE" id="PS51257">
    <property type="entry name" value="PROKAR_LIPOPROTEIN"/>
    <property type="match status" value="1"/>
</dbReference>
<evidence type="ECO:0000313" key="2">
    <source>
        <dbReference type="EMBL" id="RKD27076.1"/>
    </source>
</evidence>
<keyword evidence="3" id="KW-1185">Reference proteome</keyword>
<dbReference type="RefSeq" id="WP_120187897.1">
    <property type="nucleotide sequence ID" value="NZ_MCHY01000001.1"/>
</dbReference>
<feature type="signal peptide" evidence="1">
    <location>
        <begin position="1"/>
        <end position="23"/>
    </location>
</feature>